<accession>A0A5N5T5Q3</accession>
<dbReference type="EMBL" id="SEYY01008977">
    <property type="protein sequence ID" value="KAB7501953.1"/>
    <property type="molecule type" value="Genomic_DNA"/>
</dbReference>
<sequence>MQIQNPNLGCPNQKVIQKIQKQNTMKAVMESIMSPFKSHFPDDIFQSNAKGDKKPFKSVFETAPKLQEFLDSVFSDSEVGDSMKMPPINKLPPNYSNSSSKVHDSKSAKLIVNQTIDKKSGDGFSKFFVAKTYHLLPKTQNLNNNGEKQITITAQSGKDLPKLDTRLNEVEYKGKIDPLDNEEQPQPQNEFQLQKNEGIRRLKREINDQIVNSAANAGKKPIEFPPSELNRFPQSFLNNRNIKLQDLKNNLGGSISKSYVYKNIGGKTTMYIVDHKPKTKGEYVEAFGTNVGGVRPPDLSRDTKVNPSGNDDHQQSLVLVDPEAEVFDLNLVAKEIESRPKD</sequence>
<feature type="compositionally biased region" description="Basic and acidic residues" evidence="1">
    <location>
        <begin position="298"/>
        <end position="314"/>
    </location>
</feature>
<proteinExistence type="predicted"/>
<reference evidence="2 3" key="1">
    <citation type="journal article" date="2019" name="PLoS Biol.">
        <title>Sex chromosomes control vertical transmission of feminizing Wolbachia symbionts in an isopod.</title>
        <authorList>
            <person name="Becking T."/>
            <person name="Chebbi M.A."/>
            <person name="Giraud I."/>
            <person name="Moumen B."/>
            <person name="Laverre T."/>
            <person name="Caubet Y."/>
            <person name="Peccoud J."/>
            <person name="Gilbert C."/>
            <person name="Cordaux R."/>
        </authorList>
    </citation>
    <scope>NUCLEOTIDE SEQUENCE [LARGE SCALE GENOMIC DNA]</scope>
    <source>
        <strain evidence="2">ANa2</strain>
        <tissue evidence="2">Whole body excluding digestive tract and cuticle</tissue>
    </source>
</reference>
<keyword evidence="3" id="KW-1185">Reference proteome</keyword>
<gene>
    <name evidence="2" type="ORF">Anas_08182</name>
</gene>
<feature type="region of interest" description="Disordered" evidence="1">
    <location>
        <begin position="295"/>
        <end position="314"/>
    </location>
</feature>
<protein>
    <submittedName>
        <fullName evidence="2">Uncharacterized protein</fullName>
    </submittedName>
</protein>
<dbReference type="Proteomes" id="UP000326759">
    <property type="component" value="Unassembled WGS sequence"/>
</dbReference>
<evidence type="ECO:0000313" key="3">
    <source>
        <dbReference type="Proteomes" id="UP000326759"/>
    </source>
</evidence>
<dbReference type="AlphaFoldDB" id="A0A5N5T5Q3"/>
<comment type="caution">
    <text evidence="2">The sequence shown here is derived from an EMBL/GenBank/DDBJ whole genome shotgun (WGS) entry which is preliminary data.</text>
</comment>
<dbReference type="OrthoDB" id="6379258at2759"/>
<name>A0A5N5T5Q3_9CRUS</name>
<evidence type="ECO:0000313" key="2">
    <source>
        <dbReference type="EMBL" id="KAB7501953.1"/>
    </source>
</evidence>
<evidence type="ECO:0000256" key="1">
    <source>
        <dbReference type="SAM" id="MobiDB-lite"/>
    </source>
</evidence>
<organism evidence="2 3">
    <name type="scientific">Armadillidium nasatum</name>
    <dbReference type="NCBI Taxonomy" id="96803"/>
    <lineage>
        <taxon>Eukaryota</taxon>
        <taxon>Metazoa</taxon>
        <taxon>Ecdysozoa</taxon>
        <taxon>Arthropoda</taxon>
        <taxon>Crustacea</taxon>
        <taxon>Multicrustacea</taxon>
        <taxon>Malacostraca</taxon>
        <taxon>Eumalacostraca</taxon>
        <taxon>Peracarida</taxon>
        <taxon>Isopoda</taxon>
        <taxon>Oniscidea</taxon>
        <taxon>Crinocheta</taxon>
        <taxon>Armadillidiidae</taxon>
        <taxon>Armadillidium</taxon>
    </lineage>
</organism>